<keyword evidence="4" id="KW-1185">Reference proteome</keyword>
<dbReference type="GeneID" id="61612877"/>
<dbReference type="GO" id="GO:0016740">
    <property type="term" value="F:transferase activity"/>
    <property type="evidence" value="ECO:0007669"/>
    <property type="project" value="UniProtKB-KW"/>
</dbReference>
<evidence type="ECO:0000313" key="4">
    <source>
        <dbReference type="Proteomes" id="UP001190825"/>
    </source>
</evidence>
<dbReference type="InterPro" id="IPR051678">
    <property type="entry name" value="AGP_Transferase"/>
</dbReference>
<evidence type="ECO:0000313" key="3">
    <source>
        <dbReference type="EMBL" id="VTZ61060.1"/>
    </source>
</evidence>
<dbReference type="PANTHER" id="PTHR21310">
    <property type="entry name" value="AMINOGLYCOSIDE PHOSPHOTRANSFERASE-RELATED-RELATED"/>
    <property type="match status" value="1"/>
</dbReference>
<dbReference type="OMA" id="LHADLMP"/>
<dbReference type="Gene3D" id="3.30.200.20">
    <property type="entry name" value="Phosphorylase Kinase, domain 1"/>
    <property type="match status" value="1"/>
</dbReference>
<proteinExistence type="predicted"/>
<sequence>MSDTDMPVIDAVLARRLIATQFPQWADLPVRPVEFGGWDNRTFRLGKHMTVRLPSAAHYALQVEKEQEWLPRLAPSLPLPVPVPLAMGRPGEGYPWHWSVYEWRHGEIATRAQIADLSRFATTIGEFLAALQRIDAQGGPPPGQHNFFRGGALTVYDRETRWALDALEGRIDVHAARLVWEAALASAWDRAPVWFHGDVAAGNLLVENGRLSAVIDFGTSGVGDPACDLSIAWTMFEETSRTAFRAALRLDEGTWARGRGWTLWKALIVAAEMPGTDRREVEKSRRIIDAVLSDHRRYA</sequence>
<dbReference type="InterPro" id="IPR011009">
    <property type="entry name" value="Kinase-like_dom_sf"/>
</dbReference>
<dbReference type="Proteomes" id="UP001190825">
    <property type="component" value="Unassembled WGS sequence"/>
</dbReference>
<reference evidence="2" key="1">
    <citation type="submission" date="2017-04" db="EMBL/GenBank/DDBJ databases">
        <authorList>
            <person name="Porter S."/>
            <person name="Friesen M.L."/>
            <person name="Faber-Hammond J."/>
        </authorList>
    </citation>
    <scope>NUCLEOTIDE SEQUENCE</scope>
    <source>
        <strain evidence="2">Str16</strain>
    </source>
</reference>
<name>A0A508WU48_9HYPH</name>
<dbReference type="PANTHER" id="PTHR21310:SF42">
    <property type="entry name" value="BIFUNCTIONAL AAC_APH"/>
    <property type="match status" value="1"/>
</dbReference>
<dbReference type="SUPFAM" id="SSF56112">
    <property type="entry name" value="Protein kinase-like (PK-like)"/>
    <property type="match status" value="1"/>
</dbReference>
<keyword evidence="3" id="KW-0808">Transferase</keyword>
<protein>
    <submittedName>
        <fullName evidence="3">Aminoglycoside phosphotransferase</fullName>
    </submittedName>
</protein>
<dbReference type="EMBL" id="NBUC01000034">
    <property type="protein sequence ID" value="PLU07895.1"/>
    <property type="molecule type" value="Genomic_DNA"/>
</dbReference>
<dbReference type="Pfam" id="PF01636">
    <property type="entry name" value="APH"/>
    <property type="match status" value="1"/>
</dbReference>
<organism evidence="3">
    <name type="scientific">Sinorhizobium medicae</name>
    <dbReference type="NCBI Taxonomy" id="110321"/>
    <lineage>
        <taxon>Bacteria</taxon>
        <taxon>Pseudomonadati</taxon>
        <taxon>Pseudomonadota</taxon>
        <taxon>Alphaproteobacteria</taxon>
        <taxon>Hyphomicrobiales</taxon>
        <taxon>Rhizobiaceae</taxon>
        <taxon>Sinorhizobium/Ensifer group</taxon>
        <taxon>Sinorhizobium</taxon>
    </lineage>
</organism>
<reference evidence="2 4" key="2">
    <citation type="journal article" date="2018" name="FEMS Microbiol. Ecol.">
        <title>Co-invading symbiotic mutualists of Medicago polymorpha retain high ancestral diversity and contain diverse accessory genomes.</title>
        <authorList>
            <person name="Porter S.S."/>
            <person name="Faber-Hammond J.J."/>
            <person name="Friesen M.L."/>
        </authorList>
    </citation>
    <scope>NUCLEOTIDE SEQUENCE [LARGE SCALE GENOMIC DNA]</scope>
    <source>
        <strain evidence="2 4">Str16</strain>
    </source>
</reference>
<feature type="domain" description="Aminoglycoside phosphotransferase" evidence="1">
    <location>
        <begin position="36"/>
        <end position="261"/>
    </location>
</feature>
<gene>
    <name evidence="2" type="ORF">BMJ33_03360</name>
    <name evidence="3" type="ORF">EMEDMD4_240003</name>
</gene>
<dbReference type="Proteomes" id="UP000507954">
    <property type="component" value="Unassembled WGS sequence"/>
</dbReference>
<dbReference type="Gene3D" id="3.90.1200.10">
    <property type="match status" value="1"/>
</dbReference>
<dbReference type="CDD" id="cd05155">
    <property type="entry name" value="APH_ChoK_like_1"/>
    <property type="match status" value="1"/>
</dbReference>
<evidence type="ECO:0000259" key="1">
    <source>
        <dbReference type="Pfam" id="PF01636"/>
    </source>
</evidence>
<evidence type="ECO:0000313" key="2">
    <source>
        <dbReference type="EMBL" id="PLU07895.1"/>
    </source>
</evidence>
<accession>A0A508WU48</accession>
<reference evidence="3" key="3">
    <citation type="submission" date="2019-06" db="EMBL/GenBank/DDBJ databases">
        <authorList>
            <person name="Le Quere A."/>
            <person name="Colella S."/>
        </authorList>
    </citation>
    <scope>NUCLEOTIDE SEQUENCE</scope>
    <source>
        <strain evidence="3">EmedicaeMD41</strain>
    </source>
</reference>
<dbReference type="EMBL" id="CABFNB010000089">
    <property type="protein sequence ID" value="VTZ61060.1"/>
    <property type="molecule type" value="Genomic_DNA"/>
</dbReference>
<dbReference type="InterPro" id="IPR002575">
    <property type="entry name" value="Aminoglycoside_PTrfase"/>
</dbReference>
<dbReference type="AlphaFoldDB" id="A0A508WU48"/>
<dbReference type="RefSeq" id="WP_011976100.1">
    <property type="nucleotide sequence ID" value="NZ_ATYC01000022.1"/>
</dbReference>